<keyword evidence="2" id="KW-0472">Membrane</keyword>
<proteinExistence type="predicted"/>
<evidence type="ECO:0000256" key="2">
    <source>
        <dbReference type="SAM" id="Phobius"/>
    </source>
</evidence>
<keyword evidence="4" id="KW-1185">Reference proteome</keyword>
<feature type="compositionally biased region" description="Gly residues" evidence="1">
    <location>
        <begin position="214"/>
        <end position="224"/>
    </location>
</feature>
<keyword evidence="2" id="KW-1133">Transmembrane helix</keyword>
<sequence length="224" mass="22063">MSREVRAFAVTVLALATLGIGAGLLWSAVSPRAPYQVTERGLVLADLSTQALIAADGWYAVITGGLGLLCGAAGWFAGRRWMLGVLAGLGVGGSAGAALTYWVGSTFTIGAVTVEAAAVPGVKIVPGALALTANGVAVAWPLLAVGLFGLLEGMHGYRESPLRQPYGEGPLSGPTGVPLGGPTGGPLGGPADGPLDGPADRPLDGPADRPPDGPLGGGDGPVRG</sequence>
<keyword evidence="2" id="KW-0812">Transmembrane</keyword>
<feature type="compositionally biased region" description="Basic and acidic residues" evidence="1">
    <location>
        <begin position="198"/>
        <end position="211"/>
    </location>
</feature>
<feature type="compositionally biased region" description="Gly residues" evidence="1">
    <location>
        <begin position="178"/>
        <end position="191"/>
    </location>
</feature>
<dbReference type="EMBL" id="JBFARM010000002">
    <property type="protein sequence ID" value="MEV4285111.1"/>
    <property type="molecule type" value="Genomic_DNA"/>
</dbReference>
<organism evidence="3 4">
    <name type="scientific">Nonomuraea bangladeshensis</name>
    <dbReference type="NCBI Taxonomy" id="404385"/>
    <lineage>
        <taxon>Bacteria</taxon>
        <taxon>Bacillati</taxon>
        <taxon>Actinomycetota</taxon>
        <taxon>Actinomycetes</taxon>
        <taxon>Streptosporangiales</taxon>
        <taxon>Streptosporangiaceae</taxon>
        <taxon>Nonomuraea</taxon>
    </lineage>
</organism>
<feature type="transmembrane region" description="Helical" evidence="2">
    <location>
        <begin position="51"/>
        <end position="76"/>
    </location>
</feature>
<evidence type="ECO:0000256" key="1">
    <source>
        <dbReference type="SAM" id="MobiDB-lite"/>
    </source>
</evidence>
<accession>A0ABV3GXU3</accession>
<gene>
    <name evidence="3" type="ORF">AB0K40_06370</name>
</gene>
<evidence type="ECO:0000313" key="4">
    <source>
        <dbReference type="Proteomes" id="UP001552427"/>
    </source>
</evidence>
<dbReference type="RefSeq" id="WP_364445474.1">
    <property type="nucleotide sequence ID" value="NZ_JBFARM010000002.1"/>
</dbReference>
<comment type="caution">
    <text evidence="3">The sequence shown here is derived from an EMBL/GenBank/DDBJ whole genome shotgun (WGS) entry which is preliminary data.</text>
</comment>
<reference evidence="3 4" key="1">
    <citation type="submission" date="2024-06" db="EMBL/GenBank/DDBJ databases">
        <title>The Natural Products Discovery Center: Release of the First 8490 Sequenced Strains for Exploring Actinobacteria Biosynthetic Diversity.</title>
        <authorList>
            <person name="Kalkreuter E."/>
            <person name="Kautsar S.A."/>
            <person name="Yang D."/>
            <person name="Bader C.D."/>
            <person name="Teijaro C.N."/>
            <person name="Fluegel L."/>
            <person name="Davis C.M."/>
            <person name="Simpson J.R."/>
            <person name="Lauterbach L."/>
            <person name="Steele A.D."/>
            <person name="Gui C."/>
            <person name="Meng S."/>
            <person name="Li G."/>
            <person name="Viehrig K."/>
            <person name="Ye F."/>
            <person name="Su P."/>
            <person name="Kiefer A.F."/>
            <person name="Nichols A."/>
            <person name="Cepeda A.J."/>
            <person name="Yan W."/>
            <person name="Fan B."/>
            <person name="Jiang Y."/>
            <person name="Adhikari A."/>
            <person name="Zheng C.-J."/>
            <person name="Schuster L."/>
            <person name="Cowan T.M."/>
            <person name="Smanski M.J."/>
            <person name="Chevrette M.G."/>
            <person name="De Carvalho L.P.S."/>
            <person name="Shen B."/>
        </authorList>
    </citation>
    <scope>NUCLEOTIDE SEQUENCE [LARGE SCALE GENOMIC DNA]</scope>
    <source>
        <strain evidence="3 4">NPDC049574</strain>
    </source>
</reference>
<name>A0ABV3GXU3_9ACTN</name>
<dbReference type="Proteomes" id="UP001552427">
    <property type="component" value="Unassembled WGS sequence"/>
</dbReference>
<protein>
    <recommendedName>
        <fullName evidence="5">DUF2567 domain-containing protein</fullName>
    </recommendedName>
</protein>
<feature type="transmembrane region" description="Helical" evidence="2">
    <location>
        <begin position="124"/>
        <end position="151"/>
    </location>
</feature>
<feature type="region of interest" description="Disordered" evidence="1">
    <location>
        <begin position="162"/>
        <end position="224"/>
    </location>
</feature>
<evidence type="ECO:0000313" key="3">
    <source>
        <dbReference type="EMBL" id="MEV4285111.1"/>
    </source>
</evidence>
<feature type="transmembrane region" description="Helical" evidence="2">
    <location>
        <begin position="83"/>
        <end position="104"/>
    </location>
</feature>
<evidence type="ECO:0008006" key="5">
    <source>
        <dbReference type="Google" id="ProtNLM"/>
    </source>
</evidence>